<evidence type="ECO:0000313" key="1">
    <source>
        <dbReference type="EMBL" id="GIY46301.1"/>
    </source>
</evidence>
<comment type="caution">
    <text evidence="1">The sequence shown here is derived from an EMBL/GenBank/DDBJ whole genome shotgun (WGS) entry which is preliminary data.</text>
</comment>
<reference evidence="1 2" key="1">
    <citation type="submission" date="2021-06" db="EMBL/GenBank/DDBJ databases">
        <title>Caerostris extrusa draft genome.</title>
        <authorList>
            <person name="Kono N."/>
            <person name="Arakawa K."/>
        </authorList>
    </citation>
    <scope>NUCLEOTIDE SEQUENCE [LARGE SCALE GENOMIC DNA]</scope>
</reference>
<dbReference type="Proteomes" id="UP001054945">
    <property type="component" value="Unassembled WGS sequence"/>
</dbReference>
<dbReference type="EMBL" id="BPLR01011395">
    <property type="protein sequence ID" value="GIY46301.1"/>
    <property type="molecule type" value="Genomic_DNA"/>
</dbReference>
<sequence length="212" mass="24105">MGTFGKVQTTEENKHFSAAGSPLRIVSARPSFCYAERSSCRSIRGSTHRERPLTDDTVAAHSLSLSLILRKIDRLILPPLPLSSPQPQPPSFLLRSTEDLETSYQQNRPEWSDFSFCALGPPLTFIRRSPFFAGGGLDRNCFVRSGEGWLTNKLFRLLLLQMLVKNRLLSLPYLFLGILFWDWNRKTTCSWVVERVGEGGGESIERRWKNIS</sequence>
<gene>
    <name evidence="1" type="ORF">CEXT_506881</name>
</gene>
<dbReference type="AlphaFoldDB" id="A0AAV4TLH5"/>
<name>A0AAV4TLH5_CAEEX</name>
<keyword evidence="2" id="KW-1185">Reference proteome</keyword>
<accession>A0AAV4TLH5</accession>
<evidence type="ECO:0000313" key="2">
    <source>
        <dbReference type="Proteomes" id="UP001054945"/>
    </source>
</evidence>
<protein>
    <submittedName>
        <fullName evidence="1">Uncharacterized protein</fullName>
    </submittedName>
</protein>
<proteinExistence type="predicted"/>
<organism evidence="1 2">
    <name type="scientific">Caerostris extrusa</name>
    <name type="common">Bark spider</name>
    <name type="synonym">Caerostris bankana</name>
    <dbReference type="NCBI Taxonomy" id="172846"/>
    <lineage>
        <taxon>Eukaryota</taxon>
        <taxon>Metazoa</taxon>
        <taxon>Ecdysozoa</taxon>
        <taxon>Arthropoda</taxon>
        <taxon>Chelicerata</taxon>
        <taxon>Arachnida</taxon>
        <taxon>Araneae</taxon>
        <taxon>Araneomorphae</taxon>
        <taxon>Entelegynae</taxon>
        <taxon>Araneoidea</taxon>
        <taxon>Araneidae</taxon>
        <taxon>Caerostris</taxon>
    </lineage>
</organism>